<feature type="region of interest" description="Disordered" evidence="1">
    <location>
        <begin position="1"/>
        <end position="25"/>
    </location>
</feature>
<dbReference type="AlphaFoldDB" id="A0A2W5KQZ7"/>
<name>A0A2W5KQZ7_9GAMM</name>
<organism evidence="3 4">
    <name type="scientific">Rhodanobacter denitrificans</name>
    <dbReference type="NCBI Taxonomy" id="666685"/>
    <lineage>
        <taxon>Bacteria</taxon>
        <taxon>Pseudomonadati</taxon>
        <taxon>Pseudomonadota</taxon>
        <taxon>Gammaproteobacteria</taxon>
        <taxon>Lysobacterales</taxon>
        <taxon>Rhodanobacteraceae</taxon>
        <taxon>Rhodanobacter</taxon>
    </lineage>
</organism>
<sequence length="192" mass="20644">MRASGPQPERADDSGGTRSAPPLWPRLLDPAALAALPPRVRRLHCDARPCRHAGTVTVERGSGRAARLAAALLRLPPAGTHALQVEIAAEAHGERWSRRFGAVPLASRLAVRDGRLIERIGIATLGFRLTAAADGLRWQAESLSIGGIALPRRGFDVAAFEYERAGRYRFEVTVRVAPFGLLIAYAGSLDVD</sequence>
<proteinExistence type="predicted"/>
<accession>A0A2W5KQZ7</accession>
<dbReference type="EMBL" id="QFPO01000003">
    <property type="protein sequence ID" value="PZQ18499.1"/>
    <property type="molecule type" value="Genomic_DNA"/>
</dbReference>
<evidence type="ECO:0000259" key="2">
    <source>
        <dbReference type="Pfam" id="PF13761"/>
    </source>
</evidence>
<dbReference type="Proteomes" id="UP000249046">
    <property type="component" value="Unassembled WGS sequence"/>
</dbReference>
<protein>
    <submittedName>
        <fullName evidence="3">DUF4166 domain-containing protein</fullName>
    </submittedName>
</protein>
<dbReference type="InterPro" id="IPR025311">
    <property type="entry name" value="DUF4166"/>
</dbReference>
<reference evidence="3 4" key="1">
    <citation type="submission" date="2017-08" db="EMBL/GenBank/DDBJ databases">
        <title>Infants hospitalized years apart are colonized by the same room-sourced microbial strains.</title>
        <authorList>
            <person name="Brooks B."/>
            <person name="Olm M.R."/>
            <person name="Firek B.A."/>
            <person name="Baker R."/>
            <person name="Thomas B.C."/>
            <person name="Morowitz M.J."/>
            <person name="Banfield J.F."/>
        </authorList>
    </citation>
    <scope>NUCLEOTIDE SEQUENCE [LARGE SCALE GENOMIC DNA]</scope>
    <source>
        <strain evidence="3">S2_005_003_R2_42</strain>
    </source>
</reference>
<evidence type="ECO:0000313" key="4">
    <source>
        <dbReference type="Proteomes" id="UP000249046"/>
    </source>
</evidence>
<evidence type="ECO:0000313" key="3">
    <source>
        <dbReference type="EMBL" id="PZQ18499.1"/>
    </source>
</evidence>
<evidence type="ECO:0000256" key="1">
    <source>
        <dbReference type="SAM" id="MobiDB-lite"/>
    </source>
</evidence>
<dbReference type="Pfam" id="PF13761">
    <property type="entry name" value="DUF4166"/>
    <property type="match status" value="1"/>
</dbReference>
<gene>
    <name evidence="3" type="ORF">DI564_04150</name>
</gene>
<feature type="domain" description="DUF4166" evidence="2">
    <location>
        <begin position="36"/>
        <end position="189"/>
    </location>
</feature>
<comment type="caution">
    <text evidence="3">The sequence shown here is derived from an EMBL/GenBank/DDBJ whole genome shotgun (WGS) entry which is preliminary data.</text>
</comment>